<evidence type="ECO:0000256" key="3">
    <source>
        <dbReference type="ARBA" id="ARBA00022801"/>
    </source>
</evidence>
<feature type="active site" description="Proton acceptor" evidence="6">
    <location>
        <position position="34"/>
    </location>
</feature>
<dbReference type="InterPro" id="IPR052176">
    <property type="entry name" value="Glycosyl_Hydrlase_43_Enz"/>
</dbReference>
<evidence type="ECO:0000256" key="8">
    <source>
        <dbReference type="SAM" id="SignalP"/>
    </source>
</evidence>
<dbReference type="InterPro" id="IPR006710">
    <property type="entry name" value="Glyco_hydro_43"/>
</dbReference>
<keyword evidence="10" id="KW-1185">Reference proteome</keyword>
<sequence>MLICRKTILLLAFACCSTLFAQNVLNPVLPGVADAGVMKYNGKYYIGGVHTNGDFYVSDDLVHWGRPVHVLSMGNEWTKGTGAGNDQIHANDIRYLNGDFHLYWSVNYWGKDKHVVHIAHAQSKEPLGPYAEPDKKTWMDNRIDPMVFKDDDGQLYMYMVRFTDGNTIWGRKMKNPAEFDGEPVCQFASLPDTWETMDNRVAEGPWVMKYIGRYYMMYNANHTSTEWGNYQLGVAEADSPLGFQNGSKYSHPVVGCNQAELEEKYVDLLRYGDAYEPLFAYTENMPEGDWTKETYEASGWKKGETGFSSDEVKGSTVRRMGTWWKSPALWLRKAFSAGKQVGNLALRVAHDGDTKIYLNGTPVYEKQGRDYCIVNLDGKLRAALKEGANLLAVETRRGKSSQFFDVALFDMKNDVADDILMTPGQPNILRGPNGFEWWLIYMANKNNEHRGQYIDRIQFFDKTMYVDGITGPRTKGYHPKPALPTFARMAETSSFGVLQGVQASVAYLFETGIKTKAEAGVVAWWKDAYNFAYVGLDAGHRCWYLRTRINGEEKKEVFALPADFRWGVYHHLRIERNGGCIKVWLDEIPAPEKHIFTEIIPAEEEGVPGVFDEKRDALFEGAVYTIGFDDMEWQLAEEAEMLKGDFLNDYEFSFQLSGFSEQDVAGCYPVYVDKDNYVKARFNGTTRMLEVIAVKKGKTAWREDFSLECLQTVYPDVKYTDFIEKSYRFAAPAWVDAIYLNRHEADDKSRFVEDMFSKFTVDYLSNGEWHPIDVQGAEVDPRHLAYNRLSFSPVKAERIRFINKDAEDLKRHIYKIGIHEILKASYNFRAVRRGGKLYLFVDGKEMAAMDIRYPASRIGFCAESGAPTYKGVLYYHIGQPFRQVQP</sequence>
<dbReference type="InterPro" id="IPR023296">
    <property type="entry name" value="Glyco_hydro_beta-prop_sf"/>
</dbReference>
<dbReference type="Proteomes" id="UP000279562">
    <property type="component" value="Unassembled WGS sequence"/>
</dbReference>
<keyword evidence="5" id="KW-0326">Glycosidase</keyword>
<evidence type="ECO:0000256" key="7">
    <source>
        <dbReference type="PIRSR" id="PIRSR606710-2"/>
    </source>
</evidence>
<dbReference type="Gene3D" id="2.115.10.20">
    <property type="entry name" value="Glycosyl hydrolase domain, family 43"/>
    <property type="match status" value="1"/>
</dbReference>
<dbReference type="SUPFAM" id="SSF75005">
    <property type="entry name" value="Arabinanase/levansucrase/invertase"/>
    <property type="match status" value="1"/>
</dbReference>
<dbReference type="GO" id="GO:0045493">
    <property type="term" value="P:xylan catabolic process"/>
    <property type="evidence" value="ECO:0007669"/>
    <property type="project" value="UniProtKB-KW"/>
</dbReference>
<feature type="site" description="Important for catalytic activity, responsible for pKa modulation of the active site Glu and correct orientation of both the proton donor and substrate" evidence="7">
    <location>
        <position position="144"/>
    </location>
</feature>
<evidence type="ECO:0000256" key="4">
    <source>
        <dbReference type="ARBA" id="ARBA00023277"/>
    </source>
</evidence>
<keyword evidence="4" id="KW-0119">Carbohydrate metabolism</keyword>
<keyword evidence="8" id="KW-0732">Signal</keyword>
<accession>A0A3P2AAX3</accession>
<feature type="signal peptide" evidence="8">
    <location>
        <begin position="1"/>
        <end position="21"/>
    </location>
</feature>
<gene>
    <name evidence="9" type="ORF">EII33_03460</name>
</gene>
<comment type="caution">
    <text evidence="9">The sequence shown here is derived from an EMBL/GenBank/DDBJ whole genome shotgun (WGS) entry which is preliminary data.</text>
</comment>
<dbReference type="GO" id="GO:0004553">
    <property type="term" value="F:hydrolase activity, hydrolyzing O-glycosyl compounds"/>
    <property type="evidence" value="ECO:0007669"/>
    <property type="project" value="InterPro"/>
</dbReference>
<keyword evidence="3 9" id="KW-0378">Hydrolase</keyword>
<dbReference type="Gene3D" id="2.60.120.260">
    <property type="entry name" value="Galactose-binding domain-like"/>
    <property type="match status" value="1"/>
</dbReference>
<dbReference type="Pfam" id="PF04616">
    <property type="entry name" value="Glyco_hydro_43"/>
    <property type="match status" value="1"/>
</dbReference>
<evidence type="ECO:0000313" key="10">
    <source>
        <dbReference type="Proteomes" id="UP000279562"/>
    </source>
</evidence>
<dbReference type="PANTHER" id="PTHR43772">
    <property type="entry name" value="ENDO-1,4-BETA-XYLANASE"/>
    <property type="match status" value="1"/>
</dbReference>
<evidence type="ECO:0000256" key="6">
    <source>
        <dbReference type="PIRSR" id="PIRSR606710-1"/>
    </source>
</evidence>
<evidence type="ECO:0000313" key="9">
    <source>
        <dbReference type="EMBL" id="RRD92551.1"/>
    </source>
</evidence>
<proteinExistence type="inferred from homology"/>
<protein>
    <submittedName>
        <fullName evidence="9">Glycoside hydrolase</fullName>
    </submittedName>
</protein>
<evidence type="ECO:0000256" key="1">
    <source>
        <dbReference type="ARBA" id="ARBA00009865"/>
    </source>
</evidence>
<dbReference type="PANTHER" id="PTHR43772:SF2">
    <property type="entry name" value="PUTATIVE (AFU_ORTHOLOGUE AFUA_2G04480)-RELATED"/>
    <property type="match status" value="1"/>
</dbReference>
<name>A0A3P2AAX3_9BACE</name>
<dbReference type="AlphaFoldDB" id="A0A3P2AAX3"/>
<evidence type="ECO:0000256" key="2">
    <source>
        <dbReference type="ARBA" id="ARBA00022651"/>
    </source>
</evidence>
<feature type="chain" id="PRO_5017956329" evidence="8">
    <location>
        <begin position="22"/>
        <end position="886"/>
    </location>
</feature>
<feature type="active site" description="Proton donor" evidence="6">
    <location>
        <position position="203"/>
    </location>
</feature>
<keyword evidence="2" id="KW-0858">Xylan degradation</keyword>
<keyword evidence="2" id="KW-0624">Polysaccharide degradation</keyword>
<dbReference type="EMBL" id="RQYF01000009">
    <property type="protein sequence ID" value="RRD92551.1"/>
    <property type="molecule type" value="Genomic_DNA"/>
</dbReference>
<dbReference type="Gene3D" id="2.60.120.560">
    <property type="entry name" value="Exo-inulinase, domain 1"/>
    <property type="match status" value="1"/>
</dbReference>
<organism evidence="9 10">
    <name type="scientific">Prevotella heparinolytica</name>
    <dbReference type="NCBI Taxonomy" id="28113"/>
    <lineage>
        <taxon>Bacteria</taxon>
        <taxon>Pseudomonadati</taxon>
        <taxon>Bacteroidota</taxon>
        <taxon>Bacteroidia</taxon>
        <taxon>Bacteroidales</taxon>
        <taxon>Bacteroidaceae</taxon>
        <taxon>Bacteroides</taxon>
    </lineage>
</organism>
<comment type="similarity">
    <text evidence="1">Belongs to the glycosyl hydrolase 43 family.</text>
</comment>
<evidence type="ECO:0000256" key="5">
    <source>
        <dbReference type="ARBA" id="ARBA00023295"/>
    </source>
</evidence>
<reference evidence="9 10" key="1">
    <citation type="submission" date="2018-11" db="EMBL/GenBank/DDBJ databases">
        <title>Genomes From Bacteria Associated with the Canine Oral Cavity: a Test Case for Automated Genome-Based Taxonomic Assignment.</title>
        <authorList>
            <person name="Coil D.A."/>
            <person name="Jospin G."/>
            <person name="Darling A.E."/>
            <person name="Wallis C."/>
            <person name="Davis I.J."/>
            <person name="Harris S."/>
            <person name="Eisen J.A."/>
            <person name="Holcombe L.J."/>
            <person name="O'Flynn C."/>
        </authorList>
    </citation>
    <scope>NUCLEOTIDE SEQUENCE [LARGE SCALE GENOMIC DNA]</scope>
    <source>
        <strain evidence="9 10">OH1047_COT-310</strain>
    </source>
</reference>